<dbReference type="Gene3D" id="3.50.50.60">
    <property type="entry name" value="FAD/NAD(P)-binding domain"/>
    <property type="match status" value="1"/>
</dbReference>
<dbReference type="SUPFAM" id="SSF51905">
    <property type="entry name" value="FAD/NAD(P)-binding domain"/>
    <property type="match status" value="1"/>
</dbReference>
<evidence type="ECO:0000259" key="3">
    <source>
        <dbReference type="Pfam" id="PF01494"/>
    </source>
</evidence>
<dbReference type="OrthoDB" id="5487740at2"/>
<feature type="domain" description="FAD-binding" evidence="3">
    <location>
        <begin position="5"/>
        <end position="175"/>
    </location>
</feature>
<reference evidence="4" key="1">
    <citation type="submission" date="2016-06" db="EMBL/GenBank/DDBJ databases">
        <title>Pandoraea oxalativorans DSM 23570 Genome Sequencing.</title>
        <authorList>
            <person name="Ee R."/>
            <person name="Lim Y.-L."/>
            <person name="Yong D."/>
            <person name="Yin W.-F."/>
            <person name="Chan K.-G."/>
        </authorList>
    </citation>
    <scope>NUCLEOTIDE SEQUENCE</scope>
    <source>
        <strain evidence="4">DSM 23570</strain>
    </source>
</reference>
<keyword evidence="1" id="KW-0560">Oxidoreductase</keyword>
<keyword evidence="2 4" id="KW-0503">Monooxygenase</keyword>
<feature type="domain" description="FAD-binding" evidence="3">
    <location>
        <begin position="294"/>
        <end position="358"/>
    </location>
</feature>
<dbReference type="PANTHER" id="PTHR13789">
    <property type="entry name" value="MONOOXYGENASE"/>
    <property type="match status" value="1"/>
</dbReference>
<evidence type="ECO:0000313" key="5">
    <source>
        <dbReference type="Proteomes" id="UP000035050"/>
    </source>
</evidence>
<dbReference type="EMBL" id="CP011253">
    <property type="protein sequence ID" value="AKC69701.1"/>
    <property type="molecule type" value="Genomic_DNA"/>
</dbReference>
<dbReference type="NCBIfam" id="NF005720">
    <property type="entry name" value="PRK07538.1"/>
    <property type="match status" value="1"/>
</dbReference>
<dbReference type="Gene3D" id="3.30.9.30">
    <property type="match status" value="1"/>
</dbReference>
<evidence type="ECO:0000256" key="2">
    <source>
        <dbReference type="ARBA" id="ARBA00023033"/>
    </source>
</evidence>
<dbReference type="InterPro" id="IPR036188">
    <property type="entry name" value="FAD/NAD-bd_sf"/>
</dbReference>
<dbReference type="PRINTS" id="PR00420">
    <property type="entry name" value="RNGMNOXGNASE"/>
</dbReference>
<dbReference type="AlphaFoldDB" id="A0A0E3YAQ3"/>
<proteinExistence type="predicted"/>
<dbReference type="PATRIC" id="fig|573737.6.peg.2814"/>
<sequence length="428" mass="46210">MPPSIDVAIVGAGIGGLTLALNLHQAGIACRVFEAVPEIRPLGVGVNILPHAARVLDGLGLTPALRDIAVTTRESAFFNRFGQFVYSEPAGEHASYAWPQFSIHRGDLQGVLLAAVRERLGEDAVVVGHRCTGFLQDDDEVTISFESPDGDALPPVTARLLVAADGIHSVVRKQFYPTEGAPRYSGVNMWRGSVVLPPFLSGASMVRAGWLSVGKMVIYPIRNNVDGHGNQLVNWVAEIEAPHPARRDWNGVGRLEDFFPAFADWHFDWLDVAGMIEATETILEYPMVDQDPLPRWSFGRVTLLGDAAHPMVPRGSNGAGQAILDAPCLAAQLREHGLTPEALDAYERIRGKATADVVLMNRKAPPDAILQTVHELSGDKPFTHIDDVISAADLAEISNRYKNVAGLNREVLNAAQADPTAQAAQTGR</sequence>
<dbReference type="InterPro" id="IPR050493">
    <property type="entry name" value="FAD-dep_Monooxygenase_BioMet"/>
</dbReference>
<name>A0A0E3YAQ3_9BURK</name>
<dbReference type="RefSeq" id="WP_046290987.1">
    <property type="nucleotide sequence ID" value="NZ_CP011253.3"/>
</dbReference>
<dbReference type="PANTHER" id="PTHR13789:SF268">
    <property type="entry name" value="5-METHYLPHENAZINE-1-CARBOXYLATE 1-MONOOXYGENASE"/>
    <property type="match status" value="1"/>
</dbReference>
<protein>
    <submittedName>
        <fullName evidence="4">Monooxygenase</fullName>
    </submittedName>
</protein>
<dbReference type="InterPro" id="IPR002938">
    <property type="entry name" value="FAD-bd"/>
</dbReference>
<keyword evidence="5" id="KW-1185">Reference proteome</keyword>
<dbReference type="HOGENOM" id="CLU_009665_19_5_4"/>
<evidence type="ECO:0000313" key="4">
    <source>
        <dbReference type="EMBL" id="AKC69701.1"/>
    </source>
</evidence>
<dbReference type="SUPFAM" id="SSF54373">
    <property type="entry name" value="FAD-linked reductases, C-terminal domain"/>
    <property type="match status" value="1"/>
</dbReference>
<gene>
    <name evidence="4" type="ORF">MB84_09755</name>
</gene>
<dbReference type="Pfam" id="PF01494">
    <property type="entry name" value="FAD_binding_3"/>
    <property type="match status" value="2"/>
</dbReference>
<dbReference type="Proteomes" id="UP000035050">
    <property type="component" value="Chromosome"/>
</dbReference>
<dbReference type="KEGG" id="pox:MB84_09755"/>
<dbReference type="GO" id="GO:0004497">
    <property type="term" value="F:monooxygenase activity"/>
    <property type="evidence" value="ECO:0007669"/>
    <property type="project" value="UniProtKB-KW"/>
</dbReference>
<accession>A0A0E3YAQ3</accession>
<dbReference type="GO" id="GO:0071949">
    <property type="term" value="F:FAD binding"/>
    <property type="evidence" value="ECO:0007669"/>
    <property type="project" value="InterPro"/>
</dbReference>
<evidence type="ECO:0000256" key="1">
    <source>
        <dbReference type="ARBA" id="ARBA00023002"/>
    </source>
</evidence>
<organism evidence="4 5">
    <name type="scientific">Pandoraea oxalativorans</name>
    <dbReference type="NCBI Taxonomy" id="573737"/>
    <lineage>
        <taxon>Bacteria</taxon>
        <taxon>Pseudomonadati</taxon>
        <taxon>Pseudomonadota</taxon>
        <taxon>Betaproteobacteria</taxon>
        <taxon>Burkholderiales</taxon>
        <taxon>Burkholderiaceae</taxon>
        <taxon>Pandoraea</taxon>
    </lineage>
</organism>